<dbReference type="EMBL" id="CP001401">
    <property type="protein sequence ID" value="ACP54841.1"/>
    <property type="molecule type" value="Genomic_DNA"/>
</dbReference>
<evidence type="ECO:0000256" key="1">
    <source>
        <dbReference type="ARBA" id="ARBA00022679"/>
    </source>
</evidence>
<dbReference type="Gene3D" id="3.30.1540.10">
    <property type="entry name" value="formyl-coa transferase, domain 3"/>
    <property type="match status" value="1"/>
</dbReference>
<proteinExistence type="predicted"/>
<reference evidence="2 3" key="1">
    <citation type="journal article" date="2009" name="Proc. Natl. Acad. Sci. U.S.A.">
        <title>Biogeography of the Sulfolobus islandicus pan-genome.</title>
        <authorList>
            <person name="Reno M.L."/>
            <person name="Held N.L."/>
            <person name="Fields C.J."/>
            <person name="Burke P.V."/>
            <person name="Whitaker R.J."/>
        </authorList>
    </citation>
    <scope>NUCLEOTIDE SEQUENCE [LARGE SCALE GENOMIC DNA]</scope>
    <source>
        <strain evidence="2 3">M.16.27</strain>
    </source>
</reference>
<dbReference type="KEGG" id="sim:M1627_0908"/>
<dbReference type="Pfam" id="PF02515">
    <property type="entry name" value="CoA_transf_3"/>
    <property type="match status" value="1"/>
</dbReference>
<dbReference type="RefSeq" id="WP_012718653.1">
    <property type="nucleotide sequence ID" value="NC_012632.1"/>
</dbReference>
<dbReference type="InterPro" id="IPR050483">
    <property type="entry name" value="CoA-transferase_III_domain"/>
</dbReference>
<name>C3N4B6_SACI3</name>
<dbReference type="InterPro" id="IPR023606">
    <property type="entry name" value="CoA-Trfase_III_dom_1_sf"/>
</dbReference>
<dbReference type="GO" id="GO:0008410">
    <property type="term" value="F:CoA-transferase activity"/>
    <property type="evidence" value="ECO:0007669"/>
    <property type="project" value="TreeGrafter"/>
</dbReference>
<dbReference type="InterPro" id="IPR003673">
    <property type="entry name" value="CoA-Trfase_fam_III"/>
</dbReference>
<dbReference type="InterPro" id="IPR044855">
    <property type="entry name" value="CoA-Trfase_III_dom3_sf"/>
</dbReference>
<dbReference type="HOGENOM" id="CLU_033975_0_0_2"/>
<keyword evidence="1" id="KW-0808">Transferase</keyword>
<dbReference type="GeneID" id="7814760"/>
<evidence type="ECO:0000313" key="3">
    <source>
        <dbReference type="Proteomes" id="UP000002307"/>
    </source>
</evidence>
<protein>
    <submittedName>
        <fullName evidence="2">L-carnitine dehydratase/bile acid-inducible protein F</fullName>
    </submittedName>
</protein>
<dbReference type="Proteomes" id="UP000002307">
    <property type="component" value="Chromosome"/>
</dbReference>
<accession>C3N4B6</accession>
<dbReference type="AlphaFoldDB" id="C3N4B6"/>
<dbReference type="PANTHER" id="PTHR48207:SF3">
    <property type="entry name" value="SUCCINATE--HYDROXYMETHYLGLUTARATE COA-TRANSFERASE"/>
    <property type="match status" value="1"/>
</dbReference>
<dbReference type="SUPFAM" id="SSF89796">
    <property type="entry name" value="CoA-transferase family III (CaiB/BaiF)"/>
    <property type="match status" value="1"/>
</dbReference>
<sequence>MKGVLEGIRVLDLSFALNGPIAGRILAELGAEVIKIEPPWGSARDFAPIVNGESINFIFINANKKFITLNLKTKEGVEIFKKLVRVSDVVLTNYRPGVLDKLGIGYEDLKKIKSDIIFVSSSGFGYNNPYSSLPAYDYIIQAMVGMYGVTGLEDLPIKTGPAILDVISGTFAALATLAAIHYKSLTGKGQFVDIAMFDVGLYAMIENIAGVMFEGKGSRFDKRLGNRHPVTAPYALYKTKDGYVFIATASDEQFHKLCKAMKMEHLINDKRFLTNDDRVKHVEELDAIINEWTSSKSSKEAVNILREYDIAVAEIKQPSDVIKEPLVTIRNMLVDVTHPKLGNIKILGSPLKLSETPGIVKEPGYPIGYHNIEIYKKLLNMSEKEIEELKLKGII</sequence>
<evidence type="ECO:0000313" key="2">
    <source>
        <dbReference type="EMBL" id="ACP54841.1"/>
    </source>
</evidence>
<gene>
    <name evidence="2" type="ordered locus">M1627_0908</name>
</gene>
<organism evidence="2 3">
    <name type="scientific">Saccharolobus islandicus (strain M.16.27)</name>
    <name type="common">Sulfolobus islandicus</name>
    <dbReference type="NCBI Taxonomy" id="427318"/>
    <lineage>
        <taxon>Archaea</taxon>
        <taxon>Thermoproteota</taxon>
        <taxon>Thermoprotei</taxon>
        <taxon>Sulfolobales</taxon>
        <taxon>Sulfolobaceae</taxon>
        <taxon>Saccharolobus</taxon>
    </lineage>
</organism>
<dbReference type="Gene3D" id="3.40.50.10540">
    <property type="entry name" value="Crotonobetainyl-coa:carnitine coa-transferase, domain 1"/>
    <property type="match status" value="1"/>
</dbReference>
<dbReference type="PANTHER" id="PTHR48207">
    <property type="entry name" value="SUCCINATE--HYDROXYMETHYLGLUTARATE COA-TRANSFERASE"/>
    <property type="match status" value="1"/>
</dbReference>